<protein>
    <recommendedName>
        <fullName evidence="1">Glucosamine inositolphosphorylceramide transferase 1 N-terminal domain-containing protein</fullName>
    </recommendedName>
</protein>
<proteinExistence type="predicted"/>
<dbReference type="EMBL" id="FUXB01000014">
    <property type="protein sequence ID" value="SKA15794.1"/>
    <property type="molecule type" value="Genomic_DNA"/>
</dbReference>
<accession>A0A1T4RIH9</accession>
<dbReference type="Gene3D" id="2.115.10.20">
    <property type="entry name" value="Glycosyl hydrolase domain, family 43"/>
    <property type="match status" value="1"/>
</dbReference>
<organism evidence="2 3">
    <name type="scientific">Vibrio cincinnatiensis DSM 19608</name>
    <dbReference type="NCBI Taxonomy" id="1123491"/>
    <lineage>
        <taxon>Bacteria</taxon>
        <taxon>Pseudomonadati</taxon>
        <taxon>Pseudomonadota</taxon>
        <taxon>Gammaproteobacteria</taxon>
        <taxon>Vibrionales</taxon>
        <taxon>Vibrionaceae</taxon>
        <taxon>Vibrio</taxon>
    </lineage>
</organism>
<dbReference type="SUPFAM" id="SSF75005">
    <property type="entry name" value="Arabinanase/levansucrase/invertase"/>
    <property type="match status" value="1"/>
</dbReference>
<keyword evidence="3" id="KW-1185">Reference proteome</keyword>
<gene>
    <name evidence="2" type="ORF">SAMN02745782_02651</name>
</gene>
<evidence type="ECO:0000313" key="3">
    <source>
        <dbReference type="Proteomes" id="UP000190834"/>
    </source>
</evidence>
<feature type="domain" description="Glucosamine inositolphosphorylceramide transferase 1 N-terminal" evidence="1">
    <location>
        <begin position="48"/>
        <end position="248"/>
    </location>
</feature>
<dbReference type="InterPro" id="IPR023296">
    <property type="entry name" value="Glyco_hydro_beta-prop_sf"/>
</dbReference>
<dbReference type="OrthoDB" id="3771157at2"/>
<reference evidence="3" key="1">
    <citation type="submission" date="2017-02" db="EMBL/GenBank/DDBJ databases">
        <authorList>
            <person name="Varghese N."/>
            <person name="Submissions S."/>
        </authorList>
    </citation>
    <scope>NUCLEOTIDE SEQUENCE [LARGE SCALE GENOMIC DNA]</scope>
    <source>
        <strain evidence="3">DSM 19608</strain>
    </source>
</reference>
<evidence type="ECO:0000259" key="1">
    <source>
        <dbReference type="Pfam" id="PF24793"/>
    </source>
</evidence>
<sequence>MLDAMKTLYRKLFELEQWRIGVVDQTLAEVFQRGIRSEQVTWFPCHQYDFVADPFLFSLKGKPYLACEIFNYFSAKGKLRCYDLNGQEYPFFDEVNRVKGHKSYPLVFEHDGEIYLIPETSDLNAVSLYQFDDQKQRFIWQRHLIEGKDFVDTSIVQEDGYWYLFTSSAQDPYTQRLFVSEALTGVFSEHPQSPICCHRLGGRNGGAILRDHHQLYRFGQNGVGGYGKSLLVIKIERLTPTQYQESVVRELTGVSPYADGLHTFAYSGEHMVVDAKKHTYFLSNLFKKIVFKCLERLNIERRYH</sequence>
<dbReference type="AlphaFoldDB" id="A0A1T4RIH9"/>
<dbReference type="Pfam" id="PF24793">
    <property type="entry name" value="GINT1_N"/>
    <property type="match status" value="1"/>
</dbReference>
<name>A0A1T4RIH9_VIBCI</name>
<evidence type="ECO:0000313" key="2">
    <source>
        <dbReference type="EMBL" id="SKA15794.1"/>
    </source>
</evidence>
<dbReference type="Proteomes" id="UP000190834">
    <property type="component" value="Unassembled WGS sequence"/>
</dbReference>
<dbReference type="InterPro" id="IPR056442">
    <property type="entry name" value="GINT1_N"/>
</dbReference>
<dbReference type="STRING" id="1123491.SAMN02745782_02651"/>